<dbReference type="Proteomes" id="UP001596220">
    <property type="component" value="Unassembled WGS sequence"/>
</dbReference>
<dbReference type="SUPFAM" id="SSF56112">
    <property type="entry name" value="Protein kinase-like (PK-like)"/>
    <property type="match status" value="1"/>
</dbReference>
<evidence type="ECO:0000256" key="7">
    <source>
        <dbReference type="PROSITE-ProRule" id="PRU10141"/>
    </source>
</evidence>
<dbReference type="EMBL" id="JBHSQO010000009">
    <property type="protein sequence ID" value="MFC6089857.1"/>
    <property type="molecule type" value="Genomic_DNA"/>
</dbReference>
<keyword evidence="9" id="KW-0812">Transmembrane</keyword>
<dbReference type="PANTHER" id="PTHR43289:SF6">
    <property type="entry name" value="SERINE_THREONINE-PROTEIN KINASE NEKL-3"/>
    <property type="match status" value="1"/>
</dbReference>
<evidence type="ECO:0000256" key="5">
    <source>
        <dbReference type="ARBA" id="ARBA00022777"/>
    </source>
</evidence>
<dbReference type="Gene3D" id="1.10.510.10">
    <property type="entry name" value="Transferase(Phosphotransferase) domain 1"/>
    <property type="match status" value="1"/>
</dbReference>
<dbReference type="GO" id="GO:0004674">
    <property type="term" value="F:protein serine/threonine kinase activity"/>
    <property type="evidence" value="ECO:0007669"/>
    <property type="project" value="UniProtKB-EC"/>
</dbReference>
<dbReference type="InterPro" id="IPR017441">
    <property type="entry name" value="Protein_kinase_ATP_BS"/>
</dbReference>
<dbReference type="Gene3D" id="3.30.200.20">
    <property type="entry name" value="Phosphorylase Kinase, domain 1"/>
    <property type="match status" value="1"/>
</dbReference>
<dbReference type="InterPro" id="IPR000719">
    <property type="entry name" value="Prot_kinase_dom"/>
</dbReference>
<evidence type="ECO:0000256" key="8">
    <source>
        <dbReference type="SAM" id="MobiDB-lite"/>
    </source>
</evidence>
<name>A0ABW1P5C1_9PSEU</name>
<feature type="binding site" evidence="7">
    <location>
        <position position="39"/>
    </location>
    <ligand>
        <name>ATP</name>
        <dbReference type="ChEBI" id="CHEBI:30616"/>
    </ligand>
</feature>
<keyword evidence="3 11" id="KW-0808">Transferase</keyword>
<feature type="region of interest" description="Disordered" evidence="8">
    <location>
        <begin position="384"/>
        <end position="442"/>
    </location>
</feature>
<keyword evidence="2" id="KW-0723">Serine/threonine-protein kinase</keyword>
<evidence type="ECO:0000256" key="2">
    <source>
        <dbReference type="ARBA" id="ARBA00022527"/>
    </source>
</evidence>
<keyword evidence="4 7" id="KW-0547">Nucleotide-binding</keyword>
<dbReference type="InterPro" id="IPR008271">
    <property type="entry name" value="Ser/Thr_kinase_AS"/>
</dbReference>
<reference evidence="12" key="1">
    <citation type="journal article" date="2019" name="Int. J. Syst. Evol. Microbiol.">
        <title>The Global Catalogue of Microorganisms (GCM) 10K type strain sequencing project: providing services to taxonomists for standard genome sequencing and annotation.</title>
        <authorList>
            <consortium name="The Broad Institute Genomics Platform"/>
            <consortium name="The Broad Institute Genome Sequencing Center for Infectious Disease"/>
            <person name="Wu L."/>
            <person name="Ma J."/>
        </authorList>
    </citation>
    <scope>NUCLEOTIDE SEQUENCE [LARGE SCALE GENOMIC DNA]</scope>
    <source>
        <strain evidence="12">CGMCC 4.7246</strain>
    </source>
</reference>
<proteinExistence type="predicted"/>
<protein>
    <recommendedName>
        <fullName evidence="1">non-specific serine/threonine protein kinase</fullName>
        <ecNumber evidence="1">2.7.11.1</ecNumber>
    </recommendedName>
</protein>
<sequence length="545" mass="57470">MEDRTIAGRYRLTERIGSGGMGVVWRAEDTRLRRVVAVKELLSRSGFDQESIDRAVREGRIAARLQHPNVIALYDVVEHDGHPWLIMEYLPSRSLAAVLTERGTLPPDEVVRLGGQLAAGLAAAHAAGVVHRDVKPGNVLVTEFGTVKVTDFGTSRAADEVTVTASGMLVGTPAYLAPEVARGEKGGFPADVFALGSTLYAAVQGDPPFGVDGNTIALLHRVAEGKFAPPADAGPLGPALMRLLDPDPETRPTMPEAERMLRDVRFDHKPDRTALLATPLATLTSVEPGPAPQPVAEPTPEPVSEPAPQPTPPPTPTPTPQPQPQAAQRPAAPPTPPPPAAPPPSSPAPEREERRGDRKALIALGVVALVAVAVVVYLLNRDGDDPGTAGPDGGATTTTQVTTTAGQQQPPVEPTGEQPPGTTTTTTPAPEVTTTPPPEQPPADVPADQAVGNYYALLPGNDLEAGYARLTDGFKARFAPTFGDYRAFWGQMSAVTLGNVRAVGVNEVAATVTYRYKDGRSQAEQHIYTLVKTGGGWLIDGQRFA</sequence>
<feature type="compositionally biased region" description="Low complexity" evidence="8">
    <location>
        <begin position="386"/>
        <end position="434"/>
    </location>
</feature>
<keyword evidence="9" id="KW-0472">Membrane</keyword>
<keyword evidence="5 11" id="KW-0418">Kinase</keyword>
<dbReference type="PROSITE" id="PS00108">
    <property type="entry name" value="PROTEIN_KINASE_ST"/>
    <property type="match status" value="1"/>
</dbReference>
<evidence type="ECO:0000313" key="11">
    <source>
        <dbReference type="EMBL" id="MFC6089857.1"/>
    </source>
</evidence>
<evidence type="ECO:0000259" key="10">
    <source>
        <dbReference type="PROSITE" id="PS50011"/>
    </source>
</evidence>
<accession>A0ABW1P5C1</accession>
<dbReference type="Pfam" id="PF00069">
    <property type="entry name" value="Pkinase"/>
    <property type="match status" value="1"/>
</dbReference>
<dbReference type="PANTHER" id="PTHR43289">
    <property type="entry name" value="MITOGEN-ACTIVATED PROTEIN KINASE KINASE KINASE 20-RELATED"/>
    <property type="match status" value="1"/>
</dbReference>
<keyword evidence="9" id="KW-1133">Transmembrane helix</keyword>
<evidence type="ECO:0000256" key="4">
    <source>
        <dbReference type="ARBA" id="ARBA00022741"/>
    </source>
</evidence>
<dbReference type="PROSITE" id="PS00107">
    <property type="entry name" value="PROTEIN_KINASE_ATP"/>
    <property type="match status" value="1"/>
</dbReference>
<keyword evidence="12" id="KW-1185">Reference proteome</keyword>
<evidence type="ECO:0000256" key="3">
    <source>
        <dbReference type="ARBA" id="ARBA00022679"/>
    </source>
</evidence>
<feature type="domain" description="Protein kinase" evidence="10">
    <location>
        <begin position="10"/>
        <end position="266"/>
    </location>
</feature>
<keyword evidence="6 7" id="KW-0067">ATP-binding</keyword>
<feature type="compositionally biased region" description="Pro residues" evidence="8">
    <location>
        <begin position="331"/>
        <end position="347"/>
    </location>
</feature>
<dbReference type="EC" id="2.7.11.1" evidence="1"/>
<feature type="region of interest" description="Disordered" evidence="8">
    <location>
        <begin position="278"/>
        <end position="355"/>
    </location>
</feature>
<feature type="transmembrane region" description="Helical" evidence="9">
    <location>
        <begin position="360"/>
        <end position="379"/>
    </location>
</feature>
<dbReference type="CDD" id="cd14014">
    <property type="entry name" value="STKc_PknB_like"/>
    <property type="match status" value="1"/>
</dbReference>
<dbReference type="PROSITE" id="PS50011">
    <property type="entry name" value="PROTEIN_KINASE_DOM"/>
    <property type="match status" value="1"/>
</dbReference>
<evidence type="ECO:0000256" key="9">
    <source>
        <dbReference type="SAM" id="Phobius"/>
    </source>
</evidence>
<comment type="caution">
    <text evidence="11">The sequence shown here is derived from an EMBL/GenBank/DDBJ whole genome shotgun (WGS) entry which is preliminary data.</text>
</comment>
<dbReference type="SMART" id="SM00220">
    <property type="entry name" value="S_TKc"/>
    <property type="match status" value="1"/>
</dbReference>
<evidence type="ECO:0000313" key="12">
    <source>
        <dbReference type="Proteomes" id="UP001596220"/>
    </source>
</evidence>
<evidence type="ECO:0000256" key="1">
    <source>
        <dbReference type="ARBA" id="ARBA00012513"/>
    </source>
</evidence>
<gene>
    <name evidence="11" type="ORF">ACFP3R_11300</name>
</gene>
<dbReference type="InterPro" id="IPR011009">
    <property type="entry name" value="Kinase-like_dom_sf"/>
</dbReference>
<feature type="compositionally biased region" description="Pro residues" evidence="8">
    <location>
        <begin position="289"/>
        <end position="323"/>
    </location>
</feature>
<evidence type="ECO:0000256" key="6">
    <source>
        <dbReference type="ARBA" id="ARBA00022840"/>
    </source>
</evidence>
<dbReference type="RefSeq" id="WP_380635290.1">
    <property type="nucleotide sequence ID" value="NZ_JBHSQO010000009.1"/>
</dbReference>
<organism evidence="11 12">
    <name type="scientific">Saccharothrix lopnurensis</name>
    <dbReference type="NCBI Taxonomy" id="1670621"/>
    <lineage>
        <taxon>Bacteria</taxon>
        <taxon>Bacillati</taxon>
        <taxon>Actinomycetota</taxon>
        <taxon>Actinomycetes</taxon>
        <taxon>Pseudonocardiales</taxon>
        <taxon>Pseudonocardiaceae</taxon>
        <taxon>Saccharothrix</taxon>
    </lineage>
</organism>